<evidence type="ECO:0000256" key="1">
    <source>
        <dbReference type="SAM" id="MobiDB-lite"/>
    </source>
</evidence>
<organism evidence="2 3">
    <name type="scientific">Fusarium oxysporum (strain Fo5176)</name>
    <name type="common">Fusarium vascular wilt</name>
    <dbReference type="NCBI Taxonomy" id="660025"/>
    <lineage>
        <taxon>Eukaryota</taxon>
        <taxon>Fungi</taxon>
        <taxon>Dikarya</taxon>
        <taxon>Ascomycota</taxon>
        <taxon>Pezizomycotina</taxon>
        <taxon>Sordariomycetes</taxon>
        <taxon>Hypocreomycetidae</taxon>
        <taxon>Hypocreales</taxon>
        <taxon>Nectriaceae</taxon>
        <taxon>Fusarium</taxon>
        <taxon>Fusarium oxysporum species complex</taxon>
    </lineage>
</organism>
<reference evidence="3" key="1">
    <citation type="journal article" date="2012" name="Mol. Plant Microbe Interact.">
        <title>A highly conserved effector in Fusarium oxysporum is required for full virulence on Arabidopsis.</title>
        <authorList>
            <person name="Thatcher L.F."/>
            <person name="Gardiner D.M."/>
            <person name="Kazan K."/>
            <person name="Manners J."/>
        </authorList>
    </citation>
    <scope>NUCLEOTIDE SEQUENCE [LARGE SCALE GENOMIC DNA]</scope>
    <source>
        <strain evidence="3">Fo5176</strain>
    </source>
</reference>
<dbReference type="EnsemblFungi" id="FOXG_07719T0">
    <property type="protein sequence ID" value="FOXG_07719P0"/>
    <property type="gene ID" value="FOXG_07719"/>
</dbReference>
<dbReference type="Proteomes" id="UP000002489">
    <property type="component" value="Unassembled WGS sequence"/>
</dbReference>
<protein>
    <submittedName>
        <fullName evidence="2">Uncharacterized protein</fullName>
    </submittedName>
</protein>
<name>A0A0D2XUR4_FUSOF</name>
<feature type="region of interest" description="Disordered" evidence="1">
    <location>
        <begin position="164"/>
        <end position="220"/>
    </location>
</feature>
<dbReference type="AlphaFoldDB" id="A0A0D2XUR4"/>
<feature type="region of interest" description="Disordered" evidence="1">
    <location>
        <begin position="21"/>
        <end position="53"/>
    </location>
</feature>
<evidence type="ECO:0000313" key="2">
    <source>
        <dbReference type="EnsemblFungi" id="FOXG_07719P0"/>
    </source>
</evidence>
<sequence>MASQNGIFYGRVDSAITSGFEDDESATAVQNPTSKSQGSSSSNTAQSQAIPSHERPIINTAAAAAASSSSSSSASPRSELLWKKMRTSSGVPLIAALGRSTTLGLLNPSSFALNAAIAHVFATESTGMKIYLARSMIGFKKIRISVATWSLKMRGGRRLKQLKQLKKRQIGTSLAGSSPKKGLKLSAKRRRIRESESERGRRVNENENERDRSIKRGDES</sequence>
<feature type="compositionally biased region" description="Basic residues" evidence="1">
    <location>
        <begin position="181"/>
        <end position="192"/>
    </location>
</feature>
<evidence type="ECO:0000313" key="3">
    <source>
        <dbReference type="Proteomes" id="UP000002489"/>
    </source>
</evidence>
<feature type="compositionally biased region" description="Low complexity" evidence="1">
    <location>
        <begin position="30"/>
        <end position="49"/>
    </location>
</feature>
<feature type="compositionally biased region" description="Basic and acidic residues" evidence="1">
    <location>
        <begin position="193"/>
        <end position="220"/>
    </location>
</feature>
<reference evidence="2" key="2">
    <citation type="submission" date="2025-08" db="UniProtKB">
        <authorList>
            <consortium name="EnsemblFungi"/>
        </authorList>
    </citation>
    <scope>IDENTIFICATION</scope>
    <source>
        <strain evidence="2">4287 / CBS 123668 / FGSC 9935 / NRRL 34936</strain>
    </source>
</reference>
<accession>A0A0D2XUR4</accession>
<proteinExistence type="predicted"/>